<reference evidence="2" key="2">
    <citation type="submission" date="2009-06" db="EMBL/GenBank/DDBJ databases">
        <authorList>
            <person name="Aboulaila M."/>
            <person name="Yokoyama N."/>
            <person name="Igarashi I."/>
        </authorList>
    </citation>
    <scope>NUCLEOTIDE SEQUENCE</scope>
    <source>
        <strain evidence="2">Argentina</strain>
    </source>
</reference>
<accession>C5NTJ7</accession>
<organism evidence="2">
    <name type="scientific">Babesia bigemina</name>
    <dbReference type="NCBI Taxonomy" id="5866"/>
    <lineage>
        <taxon>Eukaryota</taxon>
        <taxon>Sar</taxon>
        <taxon>Alveolata</taxon>
        <taxon>Apicomplexa</taxon>
        <taxon>Aconoidasida</taxon>
        <taxon>Piroplasmida</taxon>
        <taxon>Babesiidae</taxon>
        <taxon>Babesia</taxon>
    </lineage>
</organism>
<dbReference type="AlphaFoldDB" id="C5NTJ7"/>
<evidence type="ECO:0000256" key="1">
    <source>
        <dbReference type="SAM" id="MobiDB-lite"/>
    </source>
</evidence>
<feature type="compositionally biased region" description="Basic and acidic residues" evidence="1">
    <location>
        <begin position="185"/>
        <end position="195"/>
    </location>
</feature>
<evidence type="ECO:0000313" key="2">
    <source>
        <dbReference type="EMBL" id="BAH79726.1"/>
    </source>
</evidence>
<name>C5NTJ7_BABBI</name>
<gene>
    <name evidence="2" type="primary">cyp</name>
</gene>
<feature type="region of interest" description="Disordered" evidence="1">
    <location>
        <begin position="175"/>
        <end position="195"/>
    </location>
</feature>
<protein>
    <submittedName>
        <fullName evidence="2">Cyclophilin</fullName>
    </submittedName>
</protein>
<sequence length="195" mass="19705">MRAMRLRDTTAVAHTLGRKVYSSLKRAAVNNLDLFAGGAAAGAVLLHLLDDVHAAGDLAEHDVLAVEPRALNGGDEELAAVGVGAAVGHGQQAGLVVPDGEVLVVEAPAVDAHAAGAVVVGDVATLAHELGNDAVEDRVLEVALHTLHGLVTDAQGAEVLSGPGDDVVEEGELDAAGRRATNGDVEEHTGARHCA</sequence>
<dbReference type="EMBL" id="AB510030">
    <property type="protein sequence ID" value="BAH79726.1"/>
    <property type="molecule type" value="Genomic_DNA"/>
</dbReference>
<reference evidence="2" key="1">
    <citation type="submission" date="2009-06" db="EMBL/GenBank/DDBJ databases">
        <title>Charactrization of Babesia bigemina Cyclophillin.</title>
        <authorList>
            <person name="AbouLaila M."/>
            <person name="Yokoyama N."/>
            <person name="Igarashi I."/>
        </authorList>
    </citation>
    <scope>NUCLEOTIDE SEQUENCE</scope>
    <source>
        <strain evidence="2">Argentina</strain>
    </source>
</reference>
<proteinExistence type="predicted"/>